<gene>
    <name evidence="4" type="primary">yjgF_1</name>
    <name evidence="4" type="ORF">Hypma_005606</name>
</gene>
<dbReference type="STRING" id="39966.A0A369K3S2"/>
<comment type="similarity">
    <text evidence="1">Belongs to the RutC family.</text>
</comment>
<feature type="region of interest" description="Disordered" evidence="2">
    <location>
        <begin position="56"/>
        <end position="80"/>
    </location>
</feature>
<dbReference type="Gene3D" id="3.30.1330.40">
    <property type="entry name" value="RutC-like"/>
    <property type="match status" value="1"/>
</dbReference>
<name>A0A369K3S2_HYPMA</name>
<evidence type="ECO:0000256" key="3">
    <source>
        <dbReference type="SAM" id="SignalP"/>
    </source>
</evidence>
<dbReference type="GO" id="GO:0005829">
    <property type="term" value="C:cytosol"/>
    <property type="evidence" value="ECO:0007669"/>
    <property type="project" value="TreeGrafter"/>
</dbReference>
<feature type="signal peptide" evidence="3">
    <location>
        <begin position="1"/>
        <end position="18"/>
    </location>
</feature>
<proteinExistence type="inferred from homology"/>
<organism evidence="4 5">
    <name type="scientific">Hypsizygus marmoreus</name>
    <name type="common">White beech mushroom</name>
    <name type="synonym">Agaricus marmoreus</name>
    <dbReference type="NCBI Taxonomy" id="39966"/>
    <lineage>
        <taxon>Eukaryota</taxon>
        <taxon>Fungi</taxon>
        <taxon>Dikarya</taxon>
        <taxon>Basidiomycota</taxon>
        <taxon>Agaricomycotina</taxon>
        <taxon>Agaricomycetes</taxon>
        <taxon>Agaricomycetidae</taxon>
        <taxon>Agaricales</taxon>
        <taxon>Tricholomatineae</taxon>
        <taxon>Lyophyllaceae</taxon>
        <taxon>Hypsizygus</taxon>
    </lineage>
</organism>
<dbReference type="AlphaFoldDB" id="A0A369K3S2"/>
<keyword evidence="5" id="KW-1185">Reference proteome</keyword>
<evidence type="ECO:0000313" key="4">
    <source>
        <dbReference type="EMBL" id="RDB26503.1"/>
    </source>
</evidence>
<feature type="compositionally biased region" description="Low complexity" evidence="2">
    <location>
        <begin position="136"/>
        <end position="196"/>
    </location>
</feature>
<dbReference type="GO" id="GO:0019239">
    <property type="term" value="F:deaminase activity"/>
    <property type="evidence" value="ECO:0007669"/>
    <property type="project" value="TreeGrafter"/>
</dbReference>
<evidence type="ECO:0000256" key="1">
    <source>
        <dbReference type="ARBA" id="ARBA00010552"/>
    </source>
</evidence>
<dbReference type="SUPFAM" id="SSF55298">
    <property type="entry name" value="YjgF-like"/>
    <property type="match status" value="1"/>
</dbReference>
<comment type="caution">
    <text evidence="4">The sequence shown here is derived from an EMBL/GenBank/DDBJ whole genome shotgun (WGS) entry which is preliminary data.</text>
</comment>
<dbReference type="PANTHER" id="PTHR11803:SF58">
    <property type="entry name" value="PROTEIN HMF1-RELATED"/>
    <property type="match status" value="1"/>
</dbReference>
<evidence type="ECO:0000313" key="5">
    <source>
        <dbReference type="Proteomes" id="UP000076154"/>
    </source>
</evidence>
<dbReference type="InParanoid" id="A0A369K3S2"/>
<feature type="chain" id="PRO_5016597203" evidence="3">
    <location>
        <begin position="19"/>
        <end position="324"/>
    </location>
</feature>
<dbReference type="Pfam" id="PF01042">
    <property type="entry name" value="Ribonuc_L-PSP"/>
    <property type="match status" value="1"/>
</dbReference>
<dbReference type="EMBL" id="LUEZ02000029">
    <property type="protein sequence ID" value="RDB26503.1"/>
    <property type="molecule type" value="Genomic_DNA"/>
</dbReference>
<evidence type="ECO:0000256" key="2">
    <source>
        <dbReference type="SAM" id="MobiDB-lite"/>
    </source>
</evidence>
<feature type="region of interest" description="Disordered" evidence="2">
    <location>
        <begin position="93"/>
        <end position="118"/>
    </location>
</feature>
<dbReference type="InterPro" id="IPR006175">
    <property type="entry name" value="YjgF/YER057c/UK114"/>
</dbReference>
<protein>
    <submittedName>
        <fullName evidence="4">2-iminobutanoate/2-iminopropanoate deaminase</fullName>
    </submittedName>
</protein>
<dbReference type="PANTHER" id="PTHR11803">
    <property type="entry name" value="2-IMINOBUTANOATE/2-IMINOPROPANOATE DEAMINASE RIDA"/>
    <property type="match status" value="1"/>
</dbReference>
<sequence>MRFSSFAFAAALMLPTLASPVTLTSSDSEPTSSSLCSSTEDSTSLLPSTIASTTIPSATSESTSVSSSSPTSSSSATPTLSSTILTSVIPSSTSSTSIVTSTPSESATTPSTSFTSCLTSSTSVLSSTTSHATWSRTSTLSTRLSTTALPSTTSRATWSRTSTLSTRLSTSVPPSVTSRSPSSSSSRPGPTATPGTNQPLTVIRTQYPSIPGSPVSEAIVSDGYIHVSGFLPVELHTSRIVGPDDVIVQTQVVLENLRTIIEFVGSDIEKVVKVTLSLRNTNDSGTVNDAYTEFFETYPPTLSTVAASDIPVGVFVKLDATVRV</sequence>
<reference evidence="4" key="1">
    <citation type="submission" date="2018-04" db="EMBL/GenBank/DDBJ databases">
        <title>Whole genome sequencing of Hypsizygus marmoreus.</title>
        <authorList>
            <person name="Choi I.-G."/>
            <person name="Min B."/>
            <person name="Kim J.-G."/>
            <person name="Kim S."/>
            <person name="Oh Y.-L."/>
            <person name="Kong W.-S."/>
            <person name="Park H."/>
            <person name="Jeong J."/>
            <person name="Song E.-S."/>
        </authorList>
    </citation>
    <scope>NUCLEOTIDE SEQUENCE [LARGE SCALE GENOMIC DNA]</scope>
    <source>
        <strain evidence="4">51987-8</strain>
    </source>
</reference>
<feature type="region of interest" description="Disordered" evidence="2">
    <location>
        <begin position="23"/>
        <end position="44"/>
    </location>
</feature>
<keyword evidence="3" id="KW-0732">Signal</keyword>
<accession>A0A369K3S2</accession>
<dbReference type="Proteomes" id="UP000076154">
    <property type="component" value="Unassembled WGS sequence"/>
</dbReference>
<dbReference type="InterPro" id="IPR035959">
    <property type="entry name" value="RutC-like_sf"/>
</dbReference>
<dbReference type="OrthoDB" id="309640at2759"/>
<dbReference type="CDD" id="cd00448">
    <property type="entry name" value="YjgF_YER057c_UK114_family"/>
    <property type="match status" value="1"/>
</dbReference>
<feature type="region of interest" description="Disordered" evidence="2">
    <location>
        <begin position="136"/>
        <end position="201"/>
    </location>
</feature>